<name>A0A6J5QZJ4_9CAUD</name>
<protein>
    <submittedName>
        <fullName evidence="1">Uncharacterized protein</fullName>
    </submittedName>
</protein>
<reference evidence="1" key="1">
    <citation type="submission" date="2020-05" db="EMBL/GenBank/DDBJ databases">
        <authorList>
            <person name="Chiriac C."/>
            <person name="Salcher M."/>
            <person name="Ghai R."/>
            <person name="Kavagutti S V."/>
        </authorList>
    </citation>
    <scope>NUCLEOTIDE SEQUENCE</scope>
</reference>
<dbReference type="EMBL" id="LR797335">
    <property type="protein sequence ID" value="CAB4203936.1"/>
    <property type="molecule type" value="Genomic_DNA"/>
</dbReference>
<gene>
    <name evidence="1" type="ORF">UFOVP1112_45</name>
    <name evidence="2" type="ORF">UFOVP1385_18</name>
    <name evidence="3" type="ORF">UFOVP1478_24</name>
</gene>
<proteinExistence type="predicted"/>
<dbReference type="EMBL" id="LR797063">
    <property type="protein sequence ID" value="CAB4184904.1"/>
    <property type="molecule type" value="Genomic_DNA"/>
</dbReference>
<sequence length="112" mass="13073">MKLIYGLLLAFGLTQTEAKTTTILKEYYFAQDYHFEDKYEYYLLACCIIHASKTDSYTFMATNKEITFIAENFKMISVLKDNSISFLLKGDLEDIDFFLINFEYALCSDDSK</sequence>
<organism evidence="1">
    <name type="scientific">uncultured Caudovirales phage</name>
    <dbReference type="NCBI Taxonomy" id="2100421"/>
    <lineage>
        <taxon>Viruses</taxon>
        <taxon>Duplodnaviria</taxon>
        <taxon>Heunggongvirae</taxon>
        <taxon>Uroviricota</taxon>
        <taxon>Caudoviricetes</taxon>
        <taxon>Peduoviridae</taxon>
        <taxon>Maltschvirus</taxon>
        <taxon>Maltschvirus maltsch</taxon>
    </lineage>
</organism>
<accession>A0A6J5QZJ4</accession>
<evidence type="ECO:0000313" key="3">
    <source>
        <dbReference type="EMBL" id="CAB4215408.1"/>
    </source>
</evidence>
<evidence type="ECO:0000313" key="2">
    <source>
        <dbReference type="EMBL" id="CAB4203936.1"/>
    </source>
</evidence>
<dbReference type="EMBL" id="LR797425">
    <property type="protein sequence ID" value="CAB4215408.1"/>
    <property type="molecule type" value="Genomic_DNA"/>
</dbReference>
<evidence type="ECO:0000313" key="1">
    <source>
        <dbReference type="EMBL" id="CAB4184904.1"/>
    </source>
</evidence>